<dbReference type="RefSeq" id="XP_024748671.1">
    <property type="nucleotide sequence ID" value="XM_024892750.1"/>
</dbReference>
<protein>
    <submittedName>
        <fullName evidence="3">Uncharacterized protein</fullName>
    </submittedName>
</protein>
<organism evidence="3 4">
    <name type="scientific">Trichoderma citrinoviride</name>
    <dbReference type="NCBI Taxonomy" id="58853"/>
    <lineage>
        <taxon>Eukaryota</taxon>
        <taxon>Fungi</taxon>
        <taxon>Dikarya</taxon>
        <taxon>Ascomycota</taxon>
        <taxon>Pezizomycotina</taxon>
        <taxon>Sordariomycetes</taxon>
        <taxon>Hypocreomycetidae</taxon>
        <taxon>Hypocreales</taxon>
        <taxon>Hypocreaceae</taxon>
        <taxon>Trichoderma</taxon>
    </lineage>
</organism>
<name>A0A2T4B806_9HYPO</name>
<gene>
    <name evidence="3" type="ORF">BBK36DRAFT_1135763</name>
</gene>
<dbReference type="EMBL" id="KZ680215">
    <property type="protein sequence ID" value="PTB65351.1"/>
    <property type="molecule type" value="Genomic_DNA"/>
</dbReference>
<keyword evidence="2" id="KW-1133">Transmembrane helix</keyword>
<feature type="compositionally biased region" description="Basic and acidic residues" evidence="1">
    <location>
        <begin position="59"/>
        <end position="68"/>
    </location>
</feature>
<dbReference type="OrthoDB" id="5419542at2759"/>
<evidence type="ECO:0000313" key="3">
    <source>
        <dbReference type="EMBL" id="PTB65351.1"/>
    </source>
</evidence>
<dbReference type="Proteomes" id="UP000241546">
    <property type="component" value="Unassembled WGS sequence"/>
</dbReference>
<keyword evidence="2" id="KW-0812">Transmembrane</keyword>
<evidence type="ECO:0000256" key="2">
    <source>
        <dbReference type="SAM" id="Phobius"/>
    </source>
</evidence>
<feature type="non-terminal residue" evidence="3">
    <location>
        <position position="1"/>
    </location>
</feature>
<sequence length="386" mass="43153">MDQIPIQCMHDARMEKGAPLTVATAQPAAMPTQNVLPDPPSAPARPGRHRVQRSLTDFMGDRARRGRADDDETPTATTLQQTQRQGQPLDRVQTLDRIQTHRMRRSVDVPRSGAVTPIISPNHSRRASLLIPKDGDDKLDFSRIGKEDKDREKNKAKDKLQGDRAKDKASSGTDELRQSLAELSNFSAETAQQLDQTHYALLEKTSSLQVMVKALKDLAQASCDLQMGFDMATQELETDVTNQLRNIGHFESQQSTIETLQNRIHLGRQTADKLAARVDVVRKQIEGWERADRAWREKTRKRLRITWAALLTVVCIIGILFMSFSYRGATQGDSIGSRGSWRNTTPDSKGPEQDLAANSNGDGAEVTRAWEVPPADDEPLRIFDEL</sequence>
<accession>A0A2T4B806</accession>
<keyword evidence="4" id="KW-1185">Reference proteome</keyword>
<dbReference type="GeneID" id="36600868"/>
<feature type="transmembrane region" description="Helical" evidence="2">
    <location>
        <begin position="305"/>
        <end position="326"/>
    </location>
</feature>
<dbReference type="AlphaFoldDB" id="A0A2T4B806"/>
<feature type="region of interest" description="Disordered" evidence="1">
    <location>
        <begin position="332"/>
        <end position="378"/>
    </location>
</feature>
<feature type="region of interest" description="Disordered" evidence="1">
    <location>
        <begin position="27"/>
        <end position="176"/>
    </location>
</feature>
<proteinExistence type="predicted"/>
<reference evidence="4" key="1">
    <citation type="submission" date="2016-07" db="EMBL/GenBank/DDBJ databases">
        <title>Multiple horizontal gene transfer events from other fungi enriched the ability of initially mycotrophic Trichoderma (Ascomycota) to feed on dead plant biomass.</title>
        <authorList>
            <consortium name="DOE Joint Genome Institute"/>
            <person name="Atanasova L."/>
            <person name="Chenthamara K."/>
            <person name="Zhang J."/>
            <person name="Grujic M."/>
            <person name="Henrissat B."/>
            <person name="Kuo A."/>
            <person name="Aerts A."/>
            <person name="Salamov A."/>
            <person name="Lipzen A."/>
            <person name="Labutti K."/>
            <person name="Barry K."/>
            <person name="Miao Y."/>
            <person name="Rahimi M.J."/>
            <person name="Shen Q."/>
            <person name="Grigoriev I.V."/>
            <person name="Kubicek C.P."/>
            <person name="Druzhinina I.S."/>
        </authorList>
    </citation>
    <scope>NUCLEOTIDE SEQUENCE [LARGE SCALE GENOMIC DNA]</scope>
    <source>
        <strain evidence="4">TUCIM 6016</strain>
    </source>
</reference>
<evidence type="ECO:0000313" key="4">
    <source>
        <dbReference type="Proteomes" id="UP000241546"/>
    </source>
</evidence>
<feature type="compositionally biased region" description="Basic and acidic residues" evidence="1">
    <location>
        <begin position="133"/>
        <end position="176"/>
    </location>
</feature>
<feature type="compositionally biased region" description="Polar residues" evidence="1">
    <location>
        <begin position="74"/>
        <end position="86"/>
    </location>
</feature>
<keyword evidence="2" id="KW-0472">Membrane</keyword>
<evidence type="ECO:0000256" key="1">
    <source>
        <dbReference type="SAM" id="MobiDB-lite"/>
    </source>
</evidence>